<reference evidence="2 3" key="1">
    <citation type="submission" date="2021-04" db="EMBL/GenBank/DDBJ databases">
        <authorList>
            <person name="De Guttry C."/>
            <person name="Zahm M."/>
            <person name="Klopp C."/>
            <person name="Cabau C."/>
            <person name="Louis A."/>
            <person name="Berthelot C."/>
            <person name="Parey E."/>
            <person name="Roest Crollius H."/>
            <person name="Montfort J."/>
            <person name="Robinson-Rechavi M."/>
            <person name="Bucao C."/>
            <person name="Bouchez O."/>
            <person name="Gislard M."/>
            <person name="Lluch J."/>
            <person name="Milhes M."/>
            <person name="Lampietro C."/>
            <person name="Lopez Roques C."/>
            <person name="Donnadieu C."/>
            <person name="Braasch I."/>
            <person name="Desvignes T."/>
            <person name="Postlethwait J."/>
            <person name="Bobe J."/>
            <person name="Wedekind C."/>
            <person name="Guiguen Y."/>
        </authorList>
    </citation>
    <scope>NUCLEOTIDE SEQUENCE [LARGE SCALE GENOMIC DNA]</scope>
    <source>
        <strain evidence="2">Cs_M1</strain>
        <tissue evidence="2">Blood</tissue>
    </source>
</reference>
<dbReference type="AlphaFoldDB" id="A0AAN8R201"/>
<feature type="region of interest" description="Disordered" evidence="1">
    <location>
        <begin position="1"/>
        <end position="52"/>
    </location>
</feature>
<evidence type="ECO:0000256" key="1">
    <source>
        <dbReference type="SAM" id="MobiDB-lite"/>
    </source>
</evidence>
<evidence type="ECO:0000313" key="3">
    <source>
        <dbReference type="Proteomes" id="UP001356427"/>
    </source>
</evidence>
<organism evidence="2 3">
    <name type="scientific">Coregonus suidteri</name>
    <dbReference type="NCBI Taxonomy" id="861788"/>
    <lineage>
        <taxon>Eukaryota</taxon>
        <taxon>Metazoa</taxon>
        <taxon>Chordata</taxon>
        <taxon>Craniata</taxon>
        <taxon>Vertebrata</taxon>
        <taxon>Euteleostomi</taxon>
        <taxon>Actinopterygii</taxon>
        <taxon>Neopterygii</taxon>
        <taxon>Teleostei</taxon>
        <taxon>Protacanthopterygii</taxon>
        <taxon>Salmoniformes</taxon>
        <taxon>Salmonidae</taxon>
        <taxon>Coregoninae</taxon>
        <taxon>Coregonus</taxon>
    </lineage>
</organism>
<evidence type="ECO:0000313" key="2">
    <source>
        <dbReference type="EMBL" id="KAK6319908.1"/>
    </source>
</evidence>
<protein>
    <submittedName>
        <fullName evidence="2">Uncharacterized protein</fullName>
    </submittedName>
</protein>
<comment type="caution">
    <text evidence="2">The sequence shown here is derived from an EMBL/GenBank/DDBJ whole genome shotgun (WGS) entry which is preliminary data.</text>
</comment>
<keyword evidence="3" id="KW-1185">Reference proteome</keyword>
<gene>
    <name evidence="2" type="ORF">J4Q44_G00090150</name>
</gene>
<dbReference type="Proteomes" id="UP001356427">
    <property type="component" value="Unassembled WGS sequence"/>
</dbReference>
<accession>A0AAN8R201</accession>
<name>A0AAN8R201_9TELE</name>
<dbReference type="EMBL" id="JAGTTL010000007">
    <property type="protein sequence ID" value="KAK6319908.1"/>
    <property type="molecule type" value="Genomic_DNA"/>
</dbReference>
<sequence>MFLPLPPPCLDRYSSPPTGSTKRRLFVDASFDTPIQTPPPPHHHHPTTTVRTSQAIVTTTIPAGQTVVTMARPQLPLTTDRQSPYLCKE</sequence>
<proteinExistence type="predicted"/>